<dbReference type="PANTHER" id="PTHR10680:SF14">
    <property type="entry name" value="PEPTIDYL-GLYCINE ALPHA-AMIDATING MONOOXYGENASE"/>
    <property type="match status" value="1"/>
</dbReference>
<protein>
    <recommendedName>
        <fullName evidence="10">NHL repeat-containing protein</fullName>
    </recommendedName>
</protein>
<dbReference type="EMBL" id="CAJNOQ010027438">
    <property type="protein sequence ID" value="CAF1553508.1"/>
    <property type="molecule type" value="Genomic_DNA"/>
</dbReference>
<dbReference type="AlphaFoldDB" id="A0A815X5F1"/>
<dbReference type="Proteomes" id="UP000663829">
    <property type="component" value="Unassembled WGS sequence"/>
</dbReference>
<feature type="repeat" description="NHL" evidence="4">
    <location>
        <begin position="135"/>
        <end position="172"/>
    </location>
</feature>
<dbReference type="EMBL" id="CAJOBA010025411">
    <property type="protein sequence ID" value="CAF3930912.1"/>
    <property type="molecule type" value="Genomic_DNA"/>
</dbReference>
<name>A0A815X5F1_9BILA</name>
<evidence type="ECO:0000256" key="4">
    <source>
        <dbReference type="PROSITE-ProRule" id="PRU00504"/>
    </source>
</evidence>
<gene>
    <name evidence="6" type="ORF">GPM918_LOCUS39347</name>
    <name evidence="5" type="ORF">OVA965_LOCUS21016</name>
    <name evidence="8" type="ORF">SRO942_LOCUS40214</name>
    <name evidence="7" type="ORF">TMI583_LOCUS21565</name>
</gene>
<keyword evidence="1" id="KW-0732">Signal</keyword>
<dbReference type="InterPro" id="IPR001258">
    <property type="entry name" value="NHL_repeat"/>
</dbReference>
<dbReference type="PROSITE" id="PS51125">
    <property type="entry name" value="NHL"/>
    <property type="match status" value="1"/>
</dbReference>
<dbReference type="InterPro" id="IPR011042">
    <property type="entry name" value="6-blade_b-propeller_TolB-like"/>
</dbReference>
<sequence>MAKWSDRGLTVAGQGRKGTRLDQLNDPKRIFIDGNDTLYICDYMNHRVISIDHEGFLYIANWGNHCVVKWHKNANNGEIVAGGDGSGTGLDRLHLPSDAIVDTQSDGAFLVADTLNHRILRFQLGSRMGAIIAGVGGKGSGDTELNSPLNLALDSQGNLYVSDSDNDRIQMFPRI</sequence>
<comment type="caution">
    <text evidence="6">The sequence shown here is derived from an EMBL/GenBank/DDBJ whole genome shotgun (WGS) entry which is preliminary data.</text>
</comment>
<dbReference type="EMBL" id="CAJNOK010011377">
    <property type="protein sequence ID" value="CAF1138712.1"/>
    <property type="molecule type" value="Genomic_DNA"/>
</dbReference>
<evidence type="ECO:0000313" key="8">
    <source>
        <dbReference type="EMBL" id="CAF4414656.1"/>
    </source>
</evidence>
<keyword evidence="3" id="KW-0325">Glycoprotein</keyword>
<dbReference type="Pfam" id="PF01436">
    <property type="entry name" value="NHL"/>
    <property type="match status" value="1"/>
</dbReference>
<accession>A0A815X5F1</accession>
<evidence type="ECO:0000313" key="7">
    <source>
        <dbReference type="EMBL" id="CAF3930912.1"/>
    </source>
</evidence>
<dbReference type="Proteomes" id="UP000677228">
    <property type="component" value="Unassembled WGS sequence"/>
</dbReference>
<evidence type="ECO:0000256" key="3">
    <source>
        <dbReference type="ARBA" id="ARBA00023180"/>
    </source>
</evidence>
<dbReference type="Gene3D" id="2.120.10.30">
    <property type="entry name" value="TolB, C-terminal domain"/>
    <property type="match status" value="2"/>
</dbReference>
<dbReference type="CDD" id="cd05819">
    <property type="entry name" value="NHL"/>
    <property type="match status" value="1"/>
</dbReference>
<dbReference type="Proteomes" id="UP000681722">
    <property type="component" value="Unassembled WGS sequence"/>
</dbReference>
<keyword evidence="2" id="KW-0677">Repeat</keyword>
<organism evidence="6 9">
    <name type="scientific">Didymodactylos carnosus</name>
    <dbReference type="NCBI Taxonomy" id="1234261"/>
    <lineage>
        <taxon>Eukaryota</taxon>
        <taxon>Metazoa</taxon>
        <taxon>Spiralia</taxon>
        <taxon>Gnathifera</taxon>
        <taxon>Rotifera</taxon>
        <taxon>Eurotatoria</taxon>
        <taxon>Bdelloidea</taxon>
        <taxon>Philodinida</taxon>
        <taxon>Philodinidae</taxon>
        <taxon>Didymodactylos</taxon>
    </lineage>
</organism>
<evidence type="ECO:0008006" key="10">
    <source>
        <dbReference type="Google" id="ProtNLM"/>
    </source>
</evidence>
<dbReference type="SUPFAM" id="SSF101898">
    <property type="entry name" value="NHL repeat"/>
    <property type="match status" value="1"/>
</dbReference>
<dbReference type="EMBL" id="CAJOBC010093130">
    <property type="protein sequence ID" value="CAF4414656.1"/>
    <property type="molecule type" value="Genomic_DNA"/>
</dbReference>
<evidence type="ECO:0000313" key="9">
    <source>
        <dbReference type="Proteomes" id="UP000663829"/>
    </source>
</evidence>
<dbReference type="OrthoDB" id="342730at2759"/>
<proteinExistence type="predicted"/>
<keyword evidence="9" id="KW-1185">Reference proteome</keyword>
<evidence type="ECO:0000313" key="6">
    <source>
        <dbReference type="EMBL" id="CAF1553508.1"/>
    </source>
</evidence>
<evidence type="ECO:0000313" key="5">
    <source>
        <dbReference type="EMBL" id="CAF1138712.1"/>
    </source>
</evidence>
<reference evidence="6" key="1">
    <citation type="submission" date="2021-02" db="EMBL/GenBank/DDBJ databases">
        <authorList>
            <person name="Nowell W R."/>
        </authorList>
    </citation>
    <scope>NUCLEOTIDE SEQUENCE</scope>
</reference>
<evidence type="ECO:0000256" key="1">
    <source>
        <dbReference type="ARBA" id="ARBA00022729"/>
    </source>
</evidence>
<evidence type="ECO:0000256" key="2">
    <source>
        <dbReference type="ARBA" id="ARBA00022737"/>
    </source>
</evidence>
<dbReference type="Proteomes" id="UP000682733">
    <property type="component" value="Unassembled WGS sequence"/>
</dbReference>
<dbReference type="PANTHER" id="PTHR10680">
    <property type="entry name" value="PEPTIDYL-GLYCINE ALPHA-AMIDATING MONOOXYGENASE"/>
    <property type="match status" value="1"/>
</dbReference>